<comment type="caution">
    <text evidence="3">The sequence shown here is derived from an EMBL/GenBank/DDBJ whole genome shotgun (WGS) entry which is preliminary data.</text>
</comment>
<evidence type="ECO:0000259" key="2">
    <source>
        <dbReference type="Pfam" id="PF04264"/>
    </source>
</evidence>
<sequence>MKKSLTVLAAALIAFASQAGAASWQADNADIDFLSIKVNQKKRSVTEESNFTASTARLEADGSFTLNVDLKSVKTSVDLRDERLRDWVFETGKFGAATITGKVDMATIDKLAVGQRLTLEQPLKLDLHGSKADIDATLSVYRRTADIIDVQTVNPVILNTQELGLGEGVNKLIDVMGLLTIADQVPVSFGAEFHRKP</sequence>
<keyword evidence="1" id="KW-0732">Signal</keyword>
<feature type="chain" id="PRO_5018766633" evidence="1">
    <location>
        <begin position="22"/>
        <end position="197"/>
    </location>
</feature>
<name>A0A3R8NCP7_9BURK</name>
<protein>
    <submittedName>
        <fullName evidence="3">YceI family protein</fullName>
    </submittedName>
</protein>
<accession>A0A3R8NCP7</accession>
<dbReference type="AlphaFoldDB" id="A0A3R8NCP7"/>
<organism evidence="3 4">
    <name type="scientific">Lautropia dentalis</name>
    <dbReference type="NCBI Taxonomy" id="2490857"/>
    <lineage>
        <taxon>Bacteria</taxon>
        <taxon>Pseudomonadati</taxon>
        <taxon>Pseudomonadota</taxon>
        <taxon>Betaproteobacteria</taxon>
        <taxon>Burkholderiales</taxon>
        <taxon>Burkholderiaceae</taxon>
        <taxon>Lautropia</taxon>
    </lineage>
</organism>
<dbReference type="InterPro" id="IPR007372">
    <property type="entry name" value="Lipid/polyisoprenoid-bd_YceI"/>
</dbReference>
<dbReference type="RefSeq" id="WP_125095027.1">
    <property type="nucleotide sequence ID" value="NZ_RRUE01000001.1"/>
</dbReference>
<dbReference type="PIRSF" id="PIRSF029811">
    <property type="entry name" value="UCP029811"/>
    <property type="match status" value="1"/>
</dbReference>
<proteinExistence type="predicted"/>
<dbReference type="Proteomes" id="UP000270261">
    <property type="component" value="Unassembled WGS sequence"/>
</dbReference>
<dbReference type="EMBL" id="RRUE01000001">
    <property type="protein sequence ID" value="RRN45598.1"/>
    <property type="molecule type" value="Genomic_DNA"/>
</dbReference>
<gene>
    <name evidence="3" type="ORF">EHV23_05390</name>
</gene>
<dbReference type="SUPFAM" id="SSF101874">
    <property type="entry name" value="YceI-like"/>
    <property type="match status" value="1"/>
</dbReference>
<dbReference type="Gene3D" id="2.40.128.110">
    <property type="entry name" value="Lipid/polyisoprenoid-binding, YceI-like"/>
    <property type="match status" value="1"/>
</dbReference>
<feature type="signal peptide" evidence="1">
    <location>
        <begin position="1"/>
        <end position="21"/>
    </location>
</feature>
<feature type="domain" description="Lipid/polyisoprenoid-binding YceI-like" evidence="2">
    <location>
        <begin position="44"/>
        <end position="193"/>
    </location>
</feature>
<evidence type="ECO:0000313" key="3">
    <source>
        <dbReference type="EMBL" id="RRN45598.1"/>
    </source>
</evidence>
<dbReference type="OrthoDB" id="9793816at2"/>
<evidence type="ECO:0000256" key="1">
    <source>
        <dbReference type="SAM" id="SignalP"/>
    </source>
</evidence>
<reference evidence="3 4" key="1">
    <citation type="submission" date="2018-11" db="EMBL/GenBank/DDBJ databases">
        <title>Genome sequencing of Lautropia sp. KCOM 2505 (= ChDC F240).</title>
        <authorList>
            <person name="Kook J.-K."/>
            <person name="Park S.-N."/>
            <person name="Lim Y.K."/>
        </authorList>
    </citation>
    <scope>NUCLEOTIDE SEQUENCE [LARGE SCALE GENOMIC DNA]</scope>
    <source>
        <strain evidence="3 4">KCOM 2505</strain>
    </source>
</reference>
<dbReference type="InterPro" id="IPR036761">
    <property type="entry name" value="TTHA0802/YceI-like_sf"/>
</dbReference>
<dbReference type="Pfam" id="PF04264">
    <property type="entry name" value="YceI"/>
    <property type="match status" value="1"/>
</dbReference>
<evidence type="ECO:0000313" key="4">
    <source>
        <dbReference type="Proteomes" id="UP000270261"/>
    </source>
</evidence>
<dbReference type="InterPro" id="IPR027016">
    <property type="entry name" value="UCP029811"/>
</dbReference>
<keyword evidence="4" id="KW-1185">Reference proteome</keyword>